<dbReference type="RefSeq" id="WP_089760346.1">
    <property type="nucleotide sequence ID" value="NZ_FNGO01000012.1"/>
</dbReference>
<dbReference type="InterPro" id="IPR051599">
    <property type="entry name" value="Cell_Envelope_Assoc"/>
</dbReference>
<keyword evidence="1" id="KW-0812">Transmembrane</keyword>
<dbReference type="EMBL" id="FNGO01000012">
    <property type="protein sequence ID" value="SDL93936.1"/>
    <property type="molecule type" value="Genomic_DNA"/>
</dbReference>
<dbReference type="Proteomes" id="UP000199476">
    <property type="component" value="Unassembled WGS sequence"/>
</dbReference>
<evidence type="ECO:0000256" key="1">
    <source>
        <dbReference type="SAM" id="Phobius"/>
    </source>
</evidence>
<dbReference type="Pfam" id="PF02698">
    <property type="entry name" value="DUF218"/>
    <property type="match status" value="1"/>
</dbReference>
<dbReference type="PANTHER" id="PTHR30336">
    <property type="entry name" value="INNER MEMBRANE PROTEIN, PROBABLE PERMEASE"/>
    <property type="match status" value="1"/>
</dbReference>
<organism evidence="3 4">
    <name type="scientific">Halarsenatibacter silvermanii</name>
    <dbReference type="NCBI Taxonomy" id="321763"/>
    <lineage>
        <taxon>Bacteria</taxon>
        <taxon>Bacillati</taxon>
        <taxon>Bacillota</taxon>
        <taxon>Clostridia</taxon>
        <taxon>Halanaerobiales</taxon>
        <taxon>Halarsenatibacteraceae</taxon>
        <taxon>Halarsenatibacter</taxon>
    </lineage>
</organism>
<evidence type="ECO:0000313" key="3">
    <source>
        <dbReference type="EMBL" id="SDL93936.1"/>
    </source>
</evidence>
<dbReference type="GO" id="GO:0000270">
    <property type="term" value="P:peptidoglycan metabolic process"/>
    <property type="evidence" value="ECO:0007669"/>
    <property type="project" value="TreeGrafter"/>
</dbReference>
<dbReference type="PANTHER" id="PTHR30336:SF4">
    <property type="entry name" value="ENVELOPE BIOGENESIS FACTOR ELYC"/>
    <property type="match status" value="1"/>
</dbReference>
<proteinExistence type="predicted"/>
<accession>A0A1G9P571</accession>
<dbReference type="OrthoDB" id="9782395at2"/>
<feature type="transmembrane region" description="Helical" evidence="1">
    <location>
        <begin position="6"/>
        <end position="24"/>
    </location>
</feature>
<dbReference type="STRING" id="321763.SAMN04488692_11214"/>
<dbReference type="GO" id="GO:0005886">
    <property type="term" value="C:plasma membrane"/>
    <property type="evidence" value="ECO:0007669"/>
    <property type="project" value="TreeGrafter"/>
</dbReference>
<feature type="domain" description="DUF218" evidence="2">
    <location>
        <begin position="84"/>
        <end position="248"/>
    </location>
</feature>
<gene>
    <name evidence="3" type="ORF">SAMN04488692_11214</name>
</gene>
<evidence type="ECO:0000313" key="4">
    <source>
        <dbReference type="Proteomes" id="UP000199476"/>
    </source>
</evidence>
<sequence length="259" mass="29589">MIKTLVSPIFTLLVFMILSIIISEKKSSRYHRRNTGGWKFLLVPVLLLWILSTPIFVDFTAEIWEKPYSSPEMIKPGETDEVEAVTVLSGGINKGLYPEQDLPGDGTIHRTYRGTKYFQKTVNADHLVFQGRMSGENPEAGVKLMRDQAKNMGVNPEKILLEAKSRNTREHPLELLNKSEIKAETSIAIVTSAWHMRRSEREFSLYFEDVTPVPAEFISGDLPGGLKNYFPRASSLRNNTRLLHEIIGCLWYRFLNFIN</sequence>
<dbReference type="InterPro" id="IPR003848">
    <property type="entry name" value="DUF218"/>
</dbReference>
<keyword evidence="1" id="KW-0472">Membrane</keyword>
<feature type="transmembrane region" description="Helical" evidence="1">
    <location>
        <begin position="36"/>
        <end position="57"/>
    </location>
</feature>
<keyword evidence="4" id="KW-1185">Reference proteome</keyword>
<reference evidence="3 4" key="1">
    <citation type="submission" date="2016-10" db="EMBL/GenBank/DDBJ databases">
        <authorList>
            <person name="de Groot N.N."/>
        </authorList>
    </citation>
    <scope>NUCLEOTIDE SEQUENCE [LARGE SCALE GENOMIC DNA]</scope>
    <source>
        <strain evidence="3 4">SLAS-1</strain>
    </source>
</reference>
<dbReference type="CDD" id="cd06259">
    <property type="entry name" value="YdcF-like"/>
    <property type="match status" value="1"/>
</dbReference>
<dbReference type="AlphaFoldDB" id="A0A1G9P571"/>
<evidence type="ECO:0000259" key="2">
    <source>
        <dbReference type="Pfam" id="PF02698"/>
    </source>
</evidence>
<name>A0A1G9P571_9FIRM</name>
<keyword evidence="1" id="KW-1133">Transmembrane helix</keyword>
<dbReference type="InterPro" id="IPR014729">
    <property type="entry name" value="Rossmann-like_a/b/a_fold"/>
</dbReference>
<dbReference type="GO" id="GO:0043164">
    <property type="term" value="P:Gram-negative-bacterium-type cell wall biogenesis"/>
    <property type="evidence" value="ECO:0007669"/>
    <property type="project" value="TreeGrafter"/>
</dbReference>
<dbReference type="Gene3D" id="3.40.50.620">
    <property type="entry name" value="HUPs"/>
    <property type="match status" value="1"/>
</dbReference>
<protein>
    <submittedName>
        <fullName evidence="3">Uncharacterized SAM-binding protein YcdF, DUF218 family</fullName>
    </submittedName>
</protein>